<dbReference type="RefSeq" id="WP_034376786.1">
    <property type="nucleotide sequence ID" value="NZ_AP023039.1"/>
</dbReference>
<name>A0ABM7KXJ4_9HELI</name>
<accession>A0ABM7KXJ4</accession>
<organism evidence="1 2">
    <name type="scientific">Helicobacter suis</name>
    <dbReference type="NCBI Taxonomy" id="104628"/>
    <lineage>
        <taxon>Bacteria</taxon>
        <taxon>Pseudomonadati</taxon>
        <taxon>Campylobacterota</taxon>
        <taxon>Epsilonproteobacteria</taxon>
        <taxon>Campylobacterales</taxon>
        <taxon>Helicobacteraceae</taxon>
        <taxon>Helicobacter</taxon>
    </lineage>
</organism>
<evidence type="ECO:0000313" key="2">
    <source>
        <dbReference type="Proteomes" id="UP000509742"/>
    </source>
</evidence>
<evidence type="ECO:0008006" key="3">
    <source>
        <dbReference type="Google" id="ProtNLM"/>
    </source>
</evidence>
<keyword evidence="2" id="KW-1185">Reference proteome</keyword>
<proteinExistence type="predicted"/>
<evidence type="ECO:0000313" key="1">
    <source>
        <dbReference type="EMBL" id="BCD45215.1"/>
    </source>
</evidence>
<gene>
    <name evidence="1" type="ORF">NHP190020_02540</name>
</gene>
<protein>
    <recommendedName>
        <fullName evidence="3">DUF5082 domain-containing protein</fullName>
    </recommendedName>
</protein>
<sequence>MIHYRNTLSYYEQIRHNYLERVIAIKNTLLEQYEGYNQVAGINHTYLKEIATKATANQTYVNAVREEMLKLQNSMSSLENLSNTLSSTVGTINGNIAEVSNAYEKLIACLIKLIY</sequence>
<reference evidence="1 2" key="1">
    <citation type="submission" date="2020-04" db="EMBL/GenBank/DDBJ databases">
        <title>Genomic analysis of gastric non-Helicobacter pylori Helicobacters isolated in Japan.</title>
        <authorList>
            <person name="Suzuki M."/>
            <person name="Rimbara E."/>
        </authorList>
    </citation>
    <scope>NUCLEOTIDE SEQUENCE [LARGE SCALE GENOMIC DNA]</scope>
    <source>
        <strain evidence="1 2">NHP19-0020</strain>
    </source>
</reference>
<dbReference type="EMBL" id="AP023036">
    <property type="protein sequence ID" value="BCD45215.1"/>
    <property type="molecule type" value="Genomic_DNA"/>
</dbReference>
<dbReference type="Proteomes" id="UP000509742">
    <property type="component" value="Chromosome"/>
</dbReference>